<keyword evidence="1" id="KW-0472">Membrane</keyword>
<evidence type="ECO:0000313" key="2">
    <source>
        <dbReference type="EMBL" id="MPM69636.1"/>
    </source>
</evidence>
<dbReference type="EMBL" id="VSSQ01022988">
    <property type="protein sequence ID" value="MPM69636.1"/>
    <property type="molecule type" value="Genomic_DNA"/>
</dbReference>
<gene>
    <name evidence="2" type="ORF">SDC9_116584</name>
</gene>
<dbReference type="AlphaFoldDB" id="A0A645BVV3"/>
<protein>
    <recommendedName>
        <fullName evidence="3">CARDB domain-containing protein</fullName>
    </recommendedName>
</protein>
<evidence type="ECO:0000256" key="1">
    <source>
        <dbReference type="SAM" id="Phobius"/>
    </source>
</evidence>
<dbReference type="PANTHER" id="PTHR35902">
    <property type="entry name" value="S-LAYER DOMAIN-LIKE PROTEIN-RELATED"/>
    <property type="match status" value="1"/>
</dbReference>
<feature type="transmembrane region" description="Helical" evidence="1">
    <location>
        <begin position="231"/>
        <end position="250"/>
    </location>
</feature>
<dbReference type="InterPro" id="IPR013783">
    <property type="entry name" value="Ig-like_fold"/>
</dbReference>
<comment type="caution">
    <text evidence="2">The sequence shown here is derived from an EMBL/GenBank/DDBJ whole genome shotgun (WGS) entry which is preliminary data.</text>
</comment>
<name>A0A645BVV3_9ZZZZ</name>
<dbReference type="SUPFAM" id="SSF49309">
    <property type="entry name" value="Transglutaminase, two C-terminal domains"/>
    <property type="match status" value="1"/>
</dbReference>
<accession>A0A645BVV3</accession>
<dbReference type="Gene3D" id="2.60.40.10">
    <property type="entry name" value="Immunoglobulins"/>
    <property type="match status" value="1"/>
</dbReference>
<proteinExistence type="predicted"/>
<keyword evidence="1" id="KW-0812">Transmembrane</keyword>
<organism evidence="2">
    <name type="scientific">bioreactor metagenome</name>
    <dbReference type="NCBI Taxonomy" id="1076179"/>
    <lineage>
        <taxon>unclassified sequences</taxon>
        <taxon>metagenomes</taxon>
        <taxon>ecological metagenomes</taxon>
    </lineage>
</organism>
<dbReference type="InterPro" id="IPR036238">
    <property type="entry name" value="Transglutaminase_C_sf"/>
</dbReference>
<dbReference type="GO" id="GO:0003810">
    <property type="term" value="F:protein-glutamine gamma-glutamyltransferase activity"/>
    <property type="evidence" value="ECO:0007669"/>
    <property type="project" value="InterPro"/>
</dbReference>
<keyword evidence="1" id="KW-1133">Transmembrane helix</keyword>
<evidence type="ECO:0008006" key="3">
    <source>
        <dbReference type="Google" id="ProtNLM"/>
    </source>
</evidence>
<reference evidence="2" key="1">
    <citation type="submission" date="2019-08" db="EMBL/GenBank/DDBJ databases">
        <authorList>
            <person name="Kucharzyk K."/>
            <person name="Murdoch R.W."/>
            <person name="Higgins S."/>
            <person name="Loffler F."/>
        </authorList>
    </citation>
    <scope>NUCLEOTIDE SEQUENCE</scope>
</reference>
<sequence>MKLDLIIANTSSREAITNLQLDYANEAGAVLPAPGSSSSVYLGTIDKNGVRALTLELQIVPGAEAKSQVLALTLSYEGTKNRADFEEKASISVPVLQKARVRINDPVIYDDPWVGSSVSAGVTLYNLGKSTLYNCMVDVVGEGLTLEESYFGGNVAPGATMRADLNITPEVSGELEAKVRVTYEDINGNETEELLPLKMTVNADDPGAIASPGNGGMEIPGDKPASANIGWIFWTLGAIVAITGLVFLVIKLKKKRERALEDL</sequence>